<dbReference type="SUPFAM" id="SSF48695">
    <property type="entry name" value="Multiheme cytochromes"/>
    <property type="match status" value="1"/>
</dbReference>
<protein>
    <submittedName>
        <fullName evidence="1">Nuclease-related domain protein</fullName>
    </submittedName>
</protein>
<reference evidence="1 2" key="1">
    <citation type="submission" date="2020-07" db="EMBL/GenBank/DDBJ databases">
        <authorList>
            <person name="Criscuolo A."/>
        </authorList>
    </citation>
    <scope>NUCLEOTIDE SEQUENCE [LARGE SCALE GENOMIC DNA]</scope>
    <source>
        <strain evidence="2">CIP 111030</strain>
    </source>
</reference>
<sequence length="173" mass="20592">MKVNEVLILTNEEFILFKSDHSKNVIMRQQLRRFVNQLNSRHSHLSDWHVNVSEKLISRHIIESNYQQKLEFDFELMKKGMRCDECDGWLGTTRKYSRKNLYCLSCESKVDLETAVLKCINEYQLLFPKRKITVNTIFEWSGECVSCHMIRKVLNKYYIPVGTTKGKYYLPID</sequence>
<name>A0A6V7R5Z1_9BACL</name>
<accession>A0A6V7R5Z1</accession>
<proteinExistence type="predicted"/>
<dbReference type="AlphaFoldDB" id="A0A6V7R5Z1"/>
<evidence type="ECO:0000313" key="1">
    <source>
        <dbReference type="EMBL" id="CAD2072438.1"/>
    </source>
</evidence>
<dbReference type="InterPro" id="IPR036280">
    <property type="entry name" value="Multihaem_cyt_sf"/>
</dbReference>
<evidence type="ECO:0000313" key="2">
    <source>
        <dbReference type="Proteomes" id="UP000521032"/>
    </source>
</evidence>
<organism evidence="1 2">
    <name type="scientific">Phocicoccus schoeneichii</name>
    <dbReference type="NCBI Taxonomy" id="1812261"/>
    <lineage>
        <taxon>Bacteria</taxon>
        <taxon>Bacillati</taxon>
        <taxon>Bacillota</taxon>
        <taxon>Bacilli</taxon>
        <taxon>Bacillales</taxon>
        <taxon>Salinicoccaceae</taxon>
        <taxon>Phocicoccus</taxon>
    </lineage>
</organism>
<dbReference type="Proteomes" id="UP000521032">
    <property type="component" value="Unassembled WGS sequence"/>
</dbReference>
<keyword evidence="2" id="KW-1185">Reference proteome</keyword>
<comment type="caution">
    <text evidence="1">The sequence shown here is derived from an EMBL/GenBank/DDBJ whole genome shotgun (WGS) entry which is preliminary data.</text>
</comment>
<gene>
    <name evidence="1" type="ORF">JEOSCH030_00274</name>
</gene>
<dbReference type="EMBL" id="CAJEWE010000006">
    <property type="protein sequence ID" value="CAD2072438.1"/>
    <property type="molecule type" value="Genomic_DNA"/>
</dbReference>